<dbReference type="AlphaFoldDB" id="A0AAV4HJQ1"/>
<feature type="region of interest" description="Disordered" evidence="1">
    <location>
        <begin position="31"/>
        <end position="50"/>
    </location>
</feature>
<dbReference type="SUPFAM" id="SSF52980">
    <property type="entry name" value="Restriction endonuclease-like"/>
    <property type="match status" value="1"/>
</dbReference>
<evidence type="ECO:0000256" key="1">
    <source>
        <dbReference type="SAM" id="MobiDB-lite"/>
    </source>
</evidence>
<dbReference type="CDD" id="cd22343">
    <property type="entry name" value="PDDEXK_lambda_exonuclease-like"/>
    <property type="match status" value="1"/>
</dbReference>
<evidence type="ECO:0000313" key="3">
    <source>
        <dbReference type="EMBL" id="GFR97011.1"/>
    </source>
</evidence>
<keyword evidence="4" id="KW-1185">Reference proteome</keyword>
<protein>
    <submittedName>
        <fullName evidence="3">Interference hedgehog-like Protein</fullName>
    </submittedName>
</protein>
<dbReference type="PANTHER" id="PTHR46609">
    <property type="entry name" value="EXONUCLEASE, PHAGE-TYPE/RECB, C-TERMINAL DOMAIN-CONTAINING PROTEIN"/>
    <property type="match status" value="1"/>
</dbReference>
<dbReference type="GO" id="GO:0006281">
    <property type="term" value="P:DNA repair"/>
    <property type="evidence" value="ECO:0007669"/>
    <property type="project" value="UniProtKB-ARBA"/>
</dbReference>
<dbReference type="EMBL" id="BMAT01005613">
    <property type="protein sequence ID" value="GFR97011.1"/>
    <property type="molecule type" value="Genomic_DNA"/>
</dbReference>
<proteinExistence type="predicted"/>
<gene>
    <name evidence="3" type="ORF">ElyMa_002735200</name>
</gene>
<name>A0AAV4HJQ1_9GAST</name>
<dbReference type="InterPro" id="IPR019080">
    <property type="entry name" value="YqaJ_viral_recombinase"/>
</dbReference>
<dbReference type="InterPro" id="IPR011335">
    <property type="entry name" value="Restrct_endonuc-II-like"/>
</dbReference>
<evidence type="ECO:0000313" key="4">
    <source>
        <dbReference type="Proteomes" id="UP000762676"/>
    </source>
</evidence>
<sequence>MEILNLIPRSLFGLASRNLINVEPARLKNMDFSKPKKDEEKERSENIHPREQNSTTICKRFCLREIVQNFPNAAVTSTVENNRDLTVSLPHSQTESVCEVIQFPVVATLITEIKGLPNYEQEFFSKLEVTDDAILKIALATKGQQQNKAWMEARKGRLTASNFGFVLSAKRVTPALIQRVLGAKQTEVAAMAWGTTHEKDAIHCFTAKTGLNVEETGVWLDKCGFLGASPDGLVGHDCVLEVKCPYSHRDHTIEDCLKDPKFYLTKSDTSGLSIKTSHNYWHQVQGQIHLTGRVFCFFVVWTKRDLCILKIQKDNTWAANLNILRQFYKKHMFPQLVS</sequence>
<dbReference type="PANTHER" id="PTHR46609:SF8">
    <property type="entry name" value="YQAJ VIRAL RECOMBINASE DOMAIN-CONTAINING PROTEIN"/>
    <property type="match status" value="1"/>
</dbReference>
<organism evidence="3 4">
    <name type="scientific">Elysia marginata</name>
    <dbReference type="NCBI Taxonomy" id="1093978"/>
    <lineage>
        <taxon>Eukaryota</taxon>
        <taxon>Metazoa</taxon>
        <taxon>Spiralia</taxon>
        <taxon>Lophotrochozoa</taxon>
        <taxon>Mollusca</taxon>
        <taxon>Gastropoda</taxon>
        <taxon>Heterobranchia</taxon>
        <taxon>Euthyneura</taxon>
        <taxon>Panpulmonata</taxon>
        <taxon>Sacoglossa</taxon>
        <taxon>Placobranchoidea</taxon>
        <taxon>Plakobranchidae</taxon>
        <taxon>Elysia</taxon>
    </lineage>
</organism>
<reference evidence="3 4" key="1">
    <citation type="journal article" date="2021" name="Elife">
        <title>Chloroplast acquisition without the gene transfer in kleptoplastic sea slugs, Plakobranchus ocellatus.</title>
        <authorList>
            <person name="Maeda T."/>
            <person name="Takahashi S."/>
            <person name="Yoshida T."/>
            <person name="Shimamura S."/>
            <person name="Takaki Y."/>
            <person name="Nagai Y."/>
            <person name="Toyoda A."/>
            <person name="Suzuki Y."/>
            <person name="Arimoto A."/>
            <person name="Ishii H."/>
            <person name="Satoh N."/>
            <person name="Nishiyama T."/>
            <person name="Hasebe M."/>
            <person name="Maruyama T."/>
            <person name="Minagawa J."/>
            <person name="Obokata J."/>
            <person name="Shigenobu S."/>
        </authorList>
    </citation>
    <scope>NUCLEOTIDE SEQUENCE [LARGE SCALE GENOMIC DNA]</scope>
</reference>
<comment type="caution">
    <text evidence="3">The sequence shown here is derived from an EMBL/GenBank/DDBJ whole genome shotgun (WGS) entry which is preliminary data.</text>
</comment>
<dbReference type="Pfam" id="PF09588">
    <property type="entry name" value="YqaJ"/>
    <property type="match status" value="1"/>
</dbReference>
<evidence type="ECO:0000259" key="2">
    <source>
        <dbReference type="Pfam" id="PF09588"/>
    </source>
</evidence>
<dbReference type="Proteomes" id="UP000762676">
    <property type="component" value="Unassembled WGS sequence"/>
</dbReference>
<dbReference type="InterPro" id="IPR011604">
    <property type="entry name" value="PDDEXK-like_dom_sf"/>
</dbReference>
<dbReference type="InterPro" id="IPR051703">
    <property type="entry name" value="NF-kappa-B_Signaling_Reg"/>
</dbReference>
<feature type="domain" description="YqaJ viral recombinase" evidence="2">
    <location>
        <begin position="150"/>
        <end position="293"/>
    </location>
</feature>
<dbReference type="Gene3D" id="3.90.320.10">
    <property type="match status" value="1"/>
</dbReference>
<accession>A0AAV4HJQ1</accession>